<feature type="region of interest" description="Disordered" evidence="2">
    <location>
        <begin position="802"/>
        <end position="826"/>
    </location>
</feature>
<dbReference type="InterPro" id="IPR036860">
    <property type="entry name" value="SH2_dom_sf"/>
</dbReference>
<feature type="region of interest" description="Disordered" evidence="2">
    <location>
        <begin position="146"/>
        <end position="185"/>
    </location>
</feature>
<dbReference type="Gene3D" id="3.30.505.10">
    <property type="entry name" value="SH2 domain"/>
    <property type="match status" value="1"/>
</dbReference>
<dbReference type="SMART" id="SM00252">
    <property type="entry name" value="SH2"/>
    <property type="match status" value="1"/>
</dbReference>
<feature type="region of interest" description="Disordered" evidence="2">
    <location>
        <begin position="496"/>
        <end position="515"/>
    </location>
</feature>
<gene>
    <name evidence="4" type="ORF">CLODIP_2_CD13305</name>
</gene>
<feature type="compositionally biased region" description="Polar residues" evidence="2">
    <location>
        <begin position="429"/>
        <end position="439"/>
    </location>
</feature>
<feature type="non-terminal residue" evidence="4">
    <location>
        <position position="1"/>
    </location>
</feature>
<sequence>MLITQYTALLLQTSRESSDRIRQQQLAGRDSPPFKDNASTSSSTDDEIVSRGDAFLEPYMQGLGPSRESPLLKLDADTDYDDDENNRPPTPLHAPVAAPRMFRGASPPHATLLLHEAQPAQLISESAKFKLIDLTHRDSDVTVATSFSTQSVSVPRGMTSEDEGDDEGEDEDSCDQASSSGGGSMAPCDIGLVERLIRSHPVWFLAGLQRAGAVHLLQGKEEGNFVVRQSSQADTMAISVRLPAGKGPYIEHYLVQATSTGQLALESSENKFDDIPSLVAHYAQCCDELPVQLTLPRAIREARNRQQLSSLALLGQEFWRYPMANPRPERGTPVAEVPLTAPQTAPPSLRLSPPLNAPSEEEPPVKQQTPNSSQSSLCSFGSGSCSINNLSNSNLNNLLNNNNGSASSSPPKDNIVLNLAPLKEPSLPRRQSTPKSGQAQLPEPAAIKLVVSQQQPTESQRWNPSAKATPPFKPTPRWAKPSQNFTVTSTVTFQVTSPATTTTPRIEELKTESVLSPQQFQQTSLICSPTESKAATPITGHSSRRSKRKVSSNKESYHYQESDILESPTVYYRSSVADKISDYEDIWGPEHKIKSPQQAPSVTPELLTFKPRIPQSVSANELSGDDRRPDILGSCASLMGKNNIVSPVTSPVSPLIIESPVSSPLDEEGNKPSGSPFYAEPADAIRFNVQRRKPRPAGGLPQHRQRVLASHRHSDPTIQHSWWPPPQINGRQHQPLERIESSEEIHTAASVDNISMLKSPTSTASTPMSAVSHQHPLIAISNNQLSATGPVKIMSGVSESHLAAIKSRQQPKAKPVQVPRVLGKAK</sequence>
<feature type="compositionally biased region" description="Polar residues" evidence="2">
    <location>
        <begin position="451"/>
        <end position="463"/>
    </location>
</feature>
<dbReference type="Pfam" id="PF00017">
    <property type="entry name" value="SH2"/>
    <property type="match status" value="1"/>
</dbReference>
<dbReference type="EMBL" id="CADEPI010000071">
    <property type="protein sequence ID" value="CAB3372260.1"/>
    <property type="molecule type" value="Genomic_DNA"/>
</dbReference>
<dbReference type="InterPro" id="IPR000980">
    <property type="entry name" value="SH2"/>
</dbReference>
<comment type="caution">
    <text evidence="4">The sequence shown here is derived from an EMBL/GenBank/DDBJ whole genome shotgun (WGS) entry which is preliminary data.</text>
</comment>
<accession>A0A8S1CST3</accession>
<feature type="compositionally biased region" description="Basic residues" evidence="2">
    <location>
        <begin position="542"/>
        <end position="551"/>
    </location>
</feature>
<evidence type="ECO:0000256" key="2">
    <source>
        <dbReference type="SAM" id="MobiDB-lite"/>
    </source>
</evidence>
<dbReference type="PRINTS" id="PR00401">
    <property type="entry name" value="SH2DOMAIN"/>
</dbReference>
<keyword evidence="5" id="KW-1185">Reference proteome</keyword>
<protein>
    <recommendedName>
        <fullName evidence="3">SH2 domain-containing protein</fullName>
    </recommendedName>
</protein>
<reference evidence="4 5" key="1">
    <citation type="submission" date="2020-04" db="EMBL/GenBank/DDBJ databases">
        <authorList>
            <person name="Alioto T."/>
            <person name="Alioto T."/>
            <person name="Gomez Garrido J."/>
        </authorList>
    </citation>
    <scope>NUCLEOTIDE SEQUENCE [LARGE SCALE GENOMIC DNA]</scope>
</reference>
<dbReference type="SUPFAM" id="SSF55550">
    <property type="entry name" value="SH2 domain"/>
    <property type="match status" value="1"/>
</dbReference>
<dbReference type="CDD" id="cd00173">
    <property type="entry name" value="SH2"/>
    <property type="match status" value="1"/>
</dbReference>
<feature type="compositionally biased region" description="Polar residues" evidence="2">
    <location>
        <begin position="521"/>
        <end position="533"/>
    </location>
</feature>
<dbReference type="AlphaFoldDB" id="A0A8S1CST3"/>
<feature type="region of interest" description="Disordered" evidence="2">
    <location>
        <begin position="324"/>
        <end position="378"/>
    </location>
</feature>
<feature type="region of interest" description="Disordered" evidence="2">
    <location>
        <begin position="660"/>
        <end position="680"/>
    </location>
</feature>
<dbReference type="PROSITE" id="PS50001">
    <property type="entry name" value="SH2"/>
    <property type="match status" value="1"/>
</dbReference>
<evidence type="ECO:0000256" key="1">
    <source>
        <dbReference type="PROSITE-ProRule" id="PRU00191"/>
    </source>
</evidence>
<feature type="region of interest" description="Disordered" evidence="2">
    <location>
        <begin position="424"/>
        <end position="443"/>
    </location>
</feature>
<keyword evidence="1" id="KW-0727">SH2 domain</keyword>
<feature type="region of interest" description="Disordered" evidence="2">
    <location>
        <begin position="76"/>
        <end position="96"/>
    </location>
</feature>
<dbReference type="PANTHER" id="PTHR15832:SF2">
    <property type="entry name" value="SH2 DOMAIN-CONTAINING PROTEIN"/>
    <property type="match status" value="1"/>
</dbReference>
<dbReference type="OrthoDB" id="21085at2759"/>
<proteinExistence type="predicted"/>
<evidence type="ECO:0000313" key="4">
    <source>
        <dbReference type="EMBL" id="CAB3372260.1"/>
    </source>
</evidence>
<name>A0A8S1CST3_9INSE</name>
<evidence type="ECO:0000313" key="5">
    <source>
        <dbReference type="Proteomes" id="UP000494165"/>
    </source>
</evidence>
<feature type="domain" description="SH2" evidence="3">
    <location>
        <begin position="203"/>
        <end position="297"/>
    </location>
</feature>
<feature type="region of interest" description="Disordered" evidence="2">
    <location>
        <begin position="521"/>
        <end position="559"/>
    </location>
</feature>
<evidence type="ECO:0000259" key="3">
    <source>
        <dbReference type="PROSITE" id="PS50001"/>
    </source>
</evidence>
<feature type="region of interest" description="Disordered" evidence="2">
    <location>
        <begin position="14"/>
        <end position="51"/>
    </location>
</feature>
<feature type="compositionally biased region" description="Acidic residues" evidence="2">
    <location>
        <begin position="160"/>
        <end position="174"/>
    </location>
</feature>
<dbReference type="PANTHER" id="PTHR15832">
    <property type="entry name" value="SHC (SRC HOMOLOGY DOMAIN C-TERMINAL) ADAPTOR HOMOLOG"/>
    <property type="match status" value="1"/>
</dbReference>
<feature type="region of interest" description="Disordered" evidence="2">
    <location>
        <begin position="451"/>
        <end position="484"/>
    </location>
</feature>
<dbReference type="Proteomes" id="UP000494165">
    <property type="component" value="Unassembled WGS sequence"/>
</dbReference>
<organism evidence="4 5">
    <name type="scientific">Cloeon dipterum</name>
    <dbReference type="NCBI Taxonomy" id="197152"/>
    <lineage>
        <taxon>Eukaryota</taxon>
        <taxon>Metazoa</taxon>
        <taxon>Ecdysozoa</taxon>
        <taxon>Arthropoda</taxon>
        <taxon>Hexapoda</taxon>
        <taxon>Insecta</taxon>
        <taxon>Pterygota</taxon>
        <taxon>Palaeoptera</taxon>
        <taxon>Ephemeroptera</taxon>
        <taxon>Pisciforma</taxon>
        <taxon>Baetidae</taxon>
        <taxon>Cloeon</taxon>
    </lineage>
</organism>